<comment type="caution">
    <text evidence="2">The sequence shown here is derived from an EMBL/GenBank/DDBJ whole genome shotgun (WGS) entry which is preliminary data.</text>
</comment>
<evidence type="ECO:0000313" key="2">
    <source>
        <dbReference type="EMBL" id="CAB1423553.1"/>
    </source>
</evidence>
<feature type="compositionally biased region" description="Basic residues" evidence="1">
    <location>
        <begin position="13"/>
        <end position="29"/>
    </location>
</feature>
<dbReference type="EMBL" id="CADEAL010000665">
    <property type="protein sequence ID" value="CAB1423553.1"/>
    <property type="molecule type" value="Genomic_DNA"/>
</dbReference>
<accession>A0A9N7U551</accession>
<sequence length="144" mass="15125">MKKSHTRGGGGRLKPHRKPLPLPPSHRRLAAPTPLSGSHQGGVQEKKDWETCKNVNGQEGARRARSWSCQAGTGLTVSGSPRALGTGGRKNVNPHNTTAALVTDKHPPTTSVLGLSPHPASRNTIVQVAEPRLCVGSPPAPLPL</sequence>
<feature type="region of interest" description="Disordered" evidence="1">
    <location>
        <begin position="72"/>
        <end position="94"/>
    </location>
</feature>
<name>A0A9N7U551_PLEPL</name>
<dbReference type="AlphaFoldDB" id="A0A9N7U551"/>
<feature type="region of interest" description="Disordered" evidence="1">
    <location>
        <begin position="1"/>
        <end position="50"/>
    </location>
</feature>
<evidence type="ECO:0000256" key="1">
    <source>
        <dbReference type="SAM" id="MobiDB-lite"/>
    </source>
</evidence>
<protein>
    <submittedName>
        <fullName evidence="2">Uncharacterized protein</fullName>
    </submittedName>
</protein>
<keyword evidence="3" id="KW-1185">Reference proteome</keyword>
<dbReference type="Proteomes" id="UP001153269">
    <property type="component" value="Unassembled WGS sequence"/>
</dbReference>
<evidence type="ECO:0000313" key="3">
    <source>
        <dbReference type="Proteomes" id="UP001153269"/>
    </source>
</evidence>
<proteinExistence type="predicted"/>
<reference evidence="2" key="1">
    <citation type="submission" date="2020-03" db="EMBL/GenBank/DDBJ databases">
        <authorList>
            <person name="Weist P."/>
        </authorList>
    </citation>
    <scope>NUCLEOTIDE SEQUENCE</scope>
</reference>
<gene>
    <name evidence="2" type="ORF">PLEPLA_LOCUS11473</name>
</gene>
<organism evidence="2 3">
    <name type="scientific">Pleuronectes platessa</name>
    <name type="common">European plaice</name>
    <dbReference type="NCBI Taxonomy" id="8262"/>
    <lineage>
        <taxon>Eukaryota</taxon>
        <taxon>Metazoa</taxon>
        <taxon>Chordata</taxon>
        <taxon>Craniata</taxon>
        <taxon>Vertebrata</taxon>
        <taxon>Euteleostomi</taxon>
        <taxon>Actinopterygii</taxon>
        <taxon>Neopterygii</taxon>
        <taxon>Teleostei</taxon>
        <taxon>Neoteleostei</taxon>
        <taxon>Acanthomorphata</taxon>
        <taxon>Carangaria</taxon>
        <taxon>Pleuronectiformes</taxon>
        <taxon>Pleuronectoidei</taxon>
        <taxon>Pleuronectidae</taxon>
        <taxon>Pleuronectes</taxon>
    </lineage>
</organism>